<reference evidence="1 2" key="1">
    <citation type="journal article" date="2016" name="Microbiology (Mosc.)">
        <title>Comparison of Lactobacillus crispatus isolates from Lactobacillus-dominated vaginal microbiomes with isolates from microbiomes containing bacterial vaginosis-associated bacteria.</title>
        <authorList>
            <person name="Abdelmaksoud A.A."/>
            <person name="Koparde V.N."/>
            <person name="Sheth N.U."/>
            <person name="Serrano M.G."/>
            <person name="Glascock A.L."/>
            <person name="Fettweis J.M."/>
            <person name="Strauss Iii J.F."/>
            <person name="Buck G.A."/>
            <person name="Jefferson K.K."/>
        </authorList>
    </citation>
    <scope>NUCLEOTIDE SEQUENCE [LARGE SCALE GENOMIC DNA]</scope>
    <source>
        <strain evidence="1 2">VMC3</strain>
    </source>
</reference>
<dbReference type="NCBIfam" id="TIGR02384">
    <property type="entry name" value="RelB_DinJ"/>
    <property type="match status" value="1"/>
</dbReference>
<name>A0A120DIX1_9LACO</name>
<gene>
    <name evidence="1" type="ORF">AEL95_01155</name>
</gene>
<dbReference type="InterPro" id="IPR007337">
    <property type="entry name" value="RelB/DinJ"/>
</dbReference>
<comment type="caution">
    <text evidence="1">The sequence shown here is derived from an EMBL/GenBank/DDBJ whole genome shotgun (WGS) entry which is preliminary data.</text>
</comment>
<dbReference type="Pfam" id="PF04221">
    <property type="entry name" value="RelB"/>
    <property type="match status" value="1"/>
</dbReference>
<dbReference type="GO" id="GO:0006355">
    <property type="term" value="P:regulation of DNA-templated transcription"/>
    <property type="evidence" value="ECO:0007669"/>
    <property type="project" value="InterPro"/>
</dbReference>
<evidence type="ECO:0000313" key="2">
    <source>
        <dbReference type="Proteomes" id="UP000067598"/>
    </source>
</evidence>
<sequence>MAEKTTGLYVRMNPEKKEKAEAILKKLGLNSATAINMFYDQIILHNGIPFRVEIPNAWDNLDQMNKYEYAKLLDERLNTLNGREDLLGDIAKRLDAEKNEKKDNQVLR</sequence>
<accession>A0A120DIX1</accession>
<protein>
    <submittedName>
        <fullName evidence="1">XRE family transcriptional regulator</fullName>
    </submittedName>
</protein>
<organism evidence="1 2">
    <name type="scientific">Lactobacillus crispatus</name>
    <dbReference type="NCBI Taxonomy" id="47770"/>
    <lineage>
        <taxon>Bacteria</taxon>
        <taxon>Bacillati</taxon>
        <taxon>Bacillota</taxon>
        <taxon>Bacilli</taxon>
        <taxon>Lactobacillales</taxon>
        <taxon>Lactobacillaceae</taxon>
        <taxon>Lactobacillus</taxon>
    </lineage>
</organism>
<dbReference type="AlphaFoldDB" id="A0A120DIX1"/>
<dbReference type="EMBL" id="LJGP01000006">
    <property type="protein sequence ID" value="KWU04713.1"/>
    <property type="molecule type" value="Genomic_DNA"/>
</dbReference>
<evidence type="ECO:0000313" key="1">
    <source>
        <dbReference type="EMBL" id="KWU04713.1"/>
    </source>
</evidence>
<proteinExistence type="predicted"/>
<dbReference type="PATRIC" id="fig|47770.28.peg.1659"/>
<dbReference type="RefSeq" id="WP_060461684.1">
    <property type="nucleotide sequence ID" value="NZ_AP025162.1"/>
</dbReference>
<dbReference type="Gene3D" id="1.10.1220.10">
    <property type="entry name" value="Met repressor-like"/>
    <property type="match status" value="1"/>
</dbReference>
<dbReference type="Proteomes" id="UP000067598">
    <property type="component" value="Unassembled WGS sequence"/>
</dbReference>
<dbReference type="InterPro" id="IPR013321">
    <property type="entry name" value="Arc_rbn_hlx_hlx"/>
</dbReference>